<keyword evidence="1 2" id="KW-0732">Signal</keyword>
<gene>
    <name evidence="4" type="ORF">ACFFVF_06200</name>
</gene>
<evidence type="ECO:0000259" key="3">
    <source>
        <dbReference type="Pfam" id="PF18962"/>
    </source>
</evidence>
<proteinExistence type="predicted"/>
<evidence type="ECO:0000256" key="1">
    <source>
        <dbReference type="ARBA" id="ARBA00022729"/>
    </source>
</evidence>
<feature type="signal peptide" evidence="2">
    <location>
        <begin position="1"/>
        <end position="18"/>
    </location>
</feature>
<dbReference type="NCBIfam" id="TIGR04183">
    <property type="entry name" value="Por_Secre_tail"/>
    <property type="match status" value="1"/>
</dbReference>
<organism evidence="4 5">
    <name type="scientific">Flavobacterium jumunjinense</name>
    <dbReference type="NCBI Taxonomy" id="998845"/>
    <lineage>
        <taxon>Bacteria</taxon>
        <taxon>Pseudomonadati</taxon>
        <taxon>Bacteroidota</taxon>
        <taxon>Flavobacteriia</taxon>
        <taxon>Flavobacteriales</taxon>
        <taxon>Flavobacteriaceae</taxon>
        <taxon>Flavobacterium</taxon>
    </lineage>
</organism>
<dbReference type="RefSeq" id="WP_236457635.1">
    <property type="nucleotide sequence ID" value="NZ_CBCSGE010000013.1"/>
</dbReference>
<evidence type="ECO:0000256" key="2">
    <source>
        <dbReference type="SAM" id="SignalP"/>
    </source>
</evidence>
<evidence type="ECO:0000313" key="5">
    <source>
        <dbReference type="Proteomes" id="UP001589607"/>
    </source>
</evidence>
<feature type="domain" description="Secretion system C-terminal sorting" evidence="3">
    <location>
        <begin position="186"/>
        <end position="250"/>
    </location>
</feature>
<dbReference type="EMBL" id="JBHMEY010000013">
    <property type="protein sequence ID" value="MFB9096098.1"/>
    <property type="molecule type" value="Genomic_DNA"/>
</dbReference>
<dbReference type="Pfam" id="PF18962">
    <property type="entry name" value="Por_Secre_tail"/>
    <property type="match status" value="1"/>
</dbReference>
<protein>
    <submittedName>
        <fullName evidence="4">T9SS type A sorting domain-containing protein</fullName>
    </submittedName>
</protein>
<reference evidence="4 5" key="1">
    <citation type="submission" date="2024-09" db="EMBL/GenBank/DDBJ databases">
        <authorList>
            <person name="Sun Q."/>
            <person name="Mori K."/>
        </authorList>
    </citation>
    <scope>NUCLEOTIDE SEQUENCE [LARGE SCALE GENOMIC DNA]</scope>
    <source>
        <strain evidence="4 5">CECT 7955</strain>
    </source>
</reference>
<feature type="chain" id="PRO_5046790425" evidence="2">
    <location>
        <begin position="19"/>
        <end position="254"/>
    </location>
</feature>
<comment type="caution">
    <text evidence="4">The sequence shown here is derived from an EMBL/GenBank/DDBJ whole genome shotgun (WGS) entry which is preliminary data.</text>
</comment>
<dbReference type="Proteomes" id="UP001589607">
    <property type="component" value="Unassembled WGS sequence"/>
</dbReference>
<sequence length="254" mass="27945">MKKIILFLSLISFSLAQATIIVKDIPDFTFSPTNTLFNFDFNSDGTIEFSFEDLNGVSTFFNANDVNFVSSGSIDSGYGWDVMKFLSEGSTISNLSLFDAQGDAYINPMWANANDIFPAGDSYIGTKFKIGTTTHYGWILISSTGGATGTITIKSYAYNNVPDASITAGQTTLGLNDFNADFEVKIYPNPTTDFVFIKTEKDLNSISVYNAKGEMIIANVKNNRIDFSLLSSGIYFLNFVSDDNKRSSIKLIKE</sequence>
<dbReference type="InterPro" id="IPR026444">
    <property type="entry name" value="Secre_tail"/>
</dbReference>
<evidence type="ECO:0000313" key="4">
    <source>
        <dbReference type="EMBL" id="MFB9096098.1"/>
    </source>
</evidence>
<keyword evidence="5" id="KW-1185">Reference proteome</keyword>
<name>A0ABV5GL32_9FLAO</name>
<accession>A0ABV5GL32</accession>